<dbReference type="Gene3D" id="3.40.50.1820">
    <property type="entry name" value="alpha/beta hydrolase"/>
    <property type="match status" value="1"/>
</dbReference>
<evidence type="ECO:0000259" key="1">
    <source>
        <dbReference type="Pfam" id="PF08237"/>
    </source>
</evidence>
<sequence>MLAAVTGRLDPAIYEIGPDVDYPAAVGPANPQRGVGGCSEEQSIRQGIAVLVKAIHATPNKVGLLGYSLGAEVVTRFLEAKARGEYPDCELAWAANIANPLRMQGDSIDPDPIGFGINGQRGAWPDEFPTWEVANPADGITSCPADSPLRTLADTVSAFSFADMGGWTRDVADRIRRNRWQAMQLGSWSQPRRIWELWSQAAALMEGYLTGGQHTIAYINGGFCDRLAAILNRYPERG</sequence>
<evidence type="ECO:0000313" key="3">
    <source>
        <dbReference type="EMBL" id="GAP30173.1"/>
    </source>
</evidence>
<dbReference type="InterPro" id="IPR013228">
    <property type="entry name" value="PE-PPE_C"/>
</dbReference>
<dbReference type="InterPro" id="IPR029058">
    <property type="entry name" value="AB_hydrolase_fold"/>
</dbReference>
<name>A0ABC9YYZ8_9NOCA</name>
<dbReference type="Pfam" id="PF08237">
    <property type="entry name" value="PE-PPE"/>
    <property type="match status" value="1"/>
</dbReference>
<dbReference type="EMBL" id="CP017839">
    <property type="protein sequence ID" value="APA94832.1"/>
    <property type="molecule type" value="Genomic_DNA"/>
</dbReference>
<evidence type="ECO:0000313" key="5">
    <source>
        <dbReference type="Proteomes" id="UP000180166"/>
    </source>
</evidence>
<dbReference type="AlphaFoldDB" id="A0ABC9YYZ8"/>
<feature type="domain" description="PE-PPE" evidence="1">
    <location>
        <begin position="20"/>
        <end position="154"/>
    </location>
</feature>
<keyword evidence="4" id="KW-1185">Reference proteome</keyword>
<protein>
    <recommendedName>
        <fullName evidence="1">PE-PPE domain-containing protein</fullName>
    </recommendedName>
</protein>
<evidence type="ECO:0000313" key="4">
    <source>
        <dbReference type="Proteomes" id="UP000037179"/>
    </source>
</evidence>
<dbReference type="RefSeq" id="WP_052486701.1">
    <property type="nucleotide sequence ID" value="NZ_AP017900.1"/>
</dbReference>
<dbReference type="Proteomes" id="UP000037179">
    <property type="component" value="Unassembled WGS sequence"/>
</dbReference>
<proteinExistence type="predicted"/>
<evidence type="ECO:0000313" key="2">
    <source>
        <dbReference type="EMBL" id="APA94832.1"/>
    </source>
</evidence>
<reference evidence="2 5" key="3">
    <citation type="submission" date="2016-10" db="EMBL/GenBank/DDBJ databases">
        <title>Genome sequence of Nocardia seriolae strain EM150506, isolated from Anguila japonica.</title>
        <authorList>
            <person name="Han H.-J."/>
        </authorList>
    </citation>
    <scope>NUCLEOTIDE SEQUENCE [LARGE SCALE GENOMIC DNA]</scope>
    <source>
        <strain evidence="2 5">EM150506</strain>
    </source>
</reference>
<reference evidence="3 4" key="2">
    <citation type="journal article" date="2016" name="Genome Announc.">
        <title>Draft Genome Sequence of Erythromycin- and Oxytetracycline-Sensitive Nocardia seriolae Strain U-1 (NBRC 110359).</title>
        <authorList>
            <person name="Imajoh M."/>
            <person name="Sukeda M."/>
            <person name="Shimizu M."/>
            <person name="Yamane J."/>
            <person name="Ohnishi K."/>
            <person name="Oshima S."/>
        </authorList>
    </citation>
    <scope>NUCLEOTIDE SEQUENCE [LARGE SCALE GENOMIC DNA]</scope>
    <source>
        <strain evidence="3 4">U-1</strain>
    </source>
</reference>
<dbReference type="KEGG" id="nsr:NS506_00753"/>
<dbReference type="GeneID" id="93371498"/>
<dbReference type="Proteomes" id="UP000180166">
    <property type="component" value="Chromosome"/>
</dbReference>
<gene>
    <name evidence="2" type="ORF">NS506_00753</name>
    <name evidence="3" type="ORF">NSK11_contig00074-0008</name>
</gene>
<accession>A0ABC9YYZ8</accession>
<dbReference type="SUPFAM" id="SSF53474">
    <property type="entry name" value="alpha/beta-Hydrolases"/>
    <property type="match status" value="1"/>
</dbReference>
<reference evidence="4" key="1">
    <citation type="submission" date="2015-07" db="EMBL/GenBank/DDBJ databases">
        <title>Nocardia seriolae U-1 whole genome shotgun sequence.</title>
        <authorList>
            <person name="Imajoh M."/>
            <person name="Fukumoto Y."/>
            <person name="Sukeda M."/>
            <person name="Yamane J."/>
            <person name="Yamasaki K."/>
            <person name="Shimizu M."/>
            <person name="Ohnishi K."/>
            <person name="Oshima S."/>
        </authorList>
    </citation>
    <scope>NUCLEOTIDE SEQUENCE [LARGE SCALE GENOMIC DNA]</scope>
    <source>
        <strain evidence="4">U-1</strain>
    </source>
</reference>
<organism evidence="3 4">
    <name type="scientific">Nocardia seriolae</name>
    <dbReference type="NCBI Taxonomy" id="37332"/>
    <lineage>
        <taxon>Bacteria</taxon>
        <taxon>Bacillati</taxon>
        <taxon>Actinomycetota</taxon>
        <taxon>Actinomycetes</taxon>
        <taxon>Mycobacteriales</taxon>
        <taxon>Nocardiaceae</taxon>
        <taxon>Nocardia</taxon>
    </lineage>
</organism>
<dbReference type="EMBL" id="BBYQ01000074">
    <property type="protein sequence ID" value="GAP30173.1"/>
    <property type="molecule type" value="Genomic_DNA"/>
</dbReference>